<organism evidence="1 2">
    <name type="scientific">Richelia intracellularis HH01</name>
    <dbReference type="NCBI Taxonomy" id="1165094"/>
    <lineage>
        <taxon>Bacteria</taxon>
        <taxon>Bacillati</taxon>
        <taxon>Cyanobacteriota</taxon>
        <taxon>Cyanophyceae</taxon>
        <taxon>Nostocales</taxon>
        <taxon>Nostocaceae</taxon>
        <taxon>Richelia</taxon>
    </lineage>
</organism>
<name>M1X4V8_9NOST</name>
<evidence type="ECO:0000313" key="1">
    <source>
        <dbReference type="EMBL" id="CCH66766.1"/>
    </source>
</evidence>
<keyword evidence="2" id="KW-1185">Reference proteome</keyword>
<dbReference type="AlphaFoldDB" id="M1X4V8"/>
<gene>
    <name evidence="1" type="ORF">RINTHH_6110</name>
</gene>
<dbReference type="Proteomes" id="UP000053051">
    <property type="component" value="Unassembled WGS sequence"/>
</dbReference>
<accession>M1X4V8</accession>
<comment type="caution">
    <text evidence="1">The sequence shown here is derived from an EMBL/GenBank/DDBJ whole genome shotgun (WGS) entry which is preliminary data.</text>
</comment>
<dbReference type="EMBL" id="CAIY01000027">
    <property type="protein sequence ID" value="CCH66766.1"/>
    <property type="molecule type" value="Genomic_DNA"/>
</dbReference>
<evidence type="ECO:0000313" key="2">
    <source>
        <dbReference type="Proteomes" id="UP000053051"/>
    </source>
</evidence>
<sequence length="39" mass="4386">MLEEHFCSVNTTLDNVISYMIAITPIKLCMTEVKIPLSS</sequence>
<reference evidence="1 2" key="1">
    <citation type="submission" date="2012-05" db="EMBL/GenBank/DDBJ databases">
        <authorList>
            <person name="Hilton J."/>
        </authorList>
    </citation>
    <scope>NUCLEOTIDE SEQUENCE [LARGE SCALE GENOMIC DNA]</scope>
    <source>
        <strain evidence="1 2">HH01</strain>
    </source>
</reference>
<reference evidence="2" key="2">
    <citation type="submission" date="2016-01" db="EMBL/GenBank/DDBJ databases">
        <title>Diatom-associated endosymboitic cyanobacterium lacks core nitrogen metabolism enzymes.</title>
        <authorList>
            <person name="Hilton J.A."/>
            <person name="Foster R.A."/>
            <person name="Tripp H.J."/>
            <person name="Carter B.J."/>
            <person name="Zehr J.P."/>
            <person name="Villareal T.A."/>
        </authorList>
    </citation>
    <scope>NUCLEOTIDE SEQUENCE [LARGE SCALE GENOMIC DNA]</scope>
    <source>
        <strain evidence="2">HH01</strain>
    </source>
</reference>
<protein>
    <submittedName>
        <fullName evidence="1">Uncharacterized protein</fullName>
    </submittedName>
</protein>
<proteinExistence type="predicted"/>